<name>A0AAX2AHE8_9BACT</name>
<organism evidence="1 2">
    <name type="scientific">Malaciobacter mytili LMG 24559</name>
    <dbReference type="NCBI Taxonomy" id="1032238"/>
    <lineage>
        <taxon>Bacteria</taxon>
        <taxon>Pseudomonadati</taxon>
        <taxon>Campylobacterota</taxon>
        <taxon>Epsilonproteobacteria</taxon>
        <taxon>Campylobacterales</taxon>
        <taxon>Arcobacteraceae</taxon>
        <taxon>Malaciobacter</taxon>
    </lineage>
</organism>
<dbReference type="AlphaFoldDB" id="A0AAX2AHE8"/>
<gene>
    <name evidence="1" type="ORF">CP985_03285</name>
</gene>
<reference evidence="1 2" key="1">
    <citation type="submission" date="2017-09" db="EMBL/GenBank/DDBJ databases">
        <title>Genomics of the genus Arcobacter.</title>
        <authorList>
            <person name="Perez-Cataluna A."/>
            <person name="Figueras M.J."/>
            <person name="Salas-Masso N."/>
        </authorList>
    </citation>
    <scope>NUCLEOTIDE SEQUENCE [LARGE SCALE GENOMIC DNA]</scope>
    <source>
        <strain evidence="1 2">CECT 7386</strain>
    </source>
</reference>
<sequence>MNYYQDSNQPKLDNDKSDIRIFNNEREAKASFGSSGFRCSTCKGISTDPYDCNSGIKNSNGKVCNWKSYGLLTGVGSYIFLKNKMIINFIFTPIAWEK</sequence>
<accession>A0AAX2AHE8</accession>
<proteinExistence type="predicted"/>
<comment type="caution">
    <text evidence="1">The sequence shown here is derived from an EMBL/GenBank/DDBJ whole genome shotgun (WGS) entry which is preliminary data.</text>
</comment>
<keyword evidence="2" id="KW-1185">Reference proteome</keyword>
<evidence type="ECO:0000313" key="1">
    <source>
        <dbReference type="EMBL" id="RXK16447.1"/>
    </source>
</evidence>
<protein>
    <submittedName>
        <fullName evidence="1">Uncharacterized protein</fullName>
    </submittedName>
</protein>
<dbReference type="EMBL" id="NXID01000008">
    <property type="protein sequence ID" value="RXK16447.1"/>
    <property type="molecule type" value="Genomic_DNA"/>
</dbReference>
<evidence type="ECO:0000313" key="2">
    <source>
        <dbReference type="Proteomes" id="UP000290092"/>
    </source>
</evidence>
<dbReference type="Proteomes" id="UP000290092">
    <property type="component" value="Unassembled WGS sequence"/>
</dbReference>